<comment type="caution">
    <text evidence="11">The sequence shown here is derived from an EMBL/GenBank/DDBJ whole genome shotgun (WGS) entry which is preliminary data.</text>
</comment>
<evidence type="ECO:0000256" key="2">
    <source>
        <dbReference type="ARBA" id="ARBA00022448"/>
    </source>
</evidence>
<comment type="similarity">
    <text evidence="8 9">Belongs to the TRAP transporter small permease family.</text>
</comment>
<reference evidence="11 12" key="1">
    <citation type="submission" date="2024-06" db="EMBL/GenBank/DDBJ databases">
        <authorList>
            <person name="Chen R.Y."/>
        </authorList>
    </citation>
    <scope>NUCLEOTIDE SEQUENCE [LARGE SCALE GENOMIC DNA]</scope>
    <source>
        <strain evidence="11 12">D2</strain>
    </source>
</reference>
<accession>A0ABV1RFU0</accession>
<evidence type="ECO:0000256" key="4">
    <source>
        <dbReference type="ARBA" id="ARBA00022519"/>
    </source>
</evidence>
<feature type="transmembrane region" description="Helical" evidence="9">
    <location>
        <begin position="42"/>
        <end position="64"/>
    </location>
</feature>
<dbReference type="Pfam" id="PF04290">
    <property type="entry name" value="DctQ"/>
    <property type="match status" value="1"/>
</dbReference>
<keyword evidence="6 9" id="KW-1133">Transmembrane helix</keyword>
<keyword evidence="4 9" id="KW-0997">Cell inner membrane</keyword>
<keyword evidence="5 9" id="KW-0812">Transmembrane</keyword>
<dbReference type="InterPro" id="IPR055348">
    <property type="entry name" value="DctQ"/>
</dbReference>
<evidence type="ECO:0000256" key="5">
    <source>
        <dbReference type="ARBA" id="ARBA00022692"/>
    </source>
</evidence>
<proteinExistence type="inferred from homology"/>
<gene>
    <name evidence="11" type="ORF">ABS311_07800</name>
</gene>
<evidence type="ECO:0000256" key="6">
    <source>
        <dbReference type="ARBA" id="ARBA00022989"/>
    </source>
</evidence>
<evidence type="ECO:0000313" key="11">
    <source>
        <dbReference type="EMBL" id="MER2491785.1"/>
    </source>
</evidence>
<evidence type="ECO:0000256" key="8">
    <source>
        <dbReference type="ARBA" id="ARBA00038436"/>
    </source>
</evidence>
<dbReference type="InterPro" id="IPR007387">
    <property type="entry name" value="TRAP_DctQ"/>
</dbReference>
<organism evidence="11 12">
    <name type="scientific">Catenovulum sediminis</name>
    <dbReference type="NCBI Taxonomy" id="1740262"/>
    <lineage>
        <taxon>Bacteria</taxon>
        <taxon>Pseudomonadati</taxon>
        <taxon>Pseudomonadota</taxon>
        <taxon>Gammaproteobacteria</taxon>
        <taxon>Alteromonadales</taxon>
        <taxon>Alteromonadaceae</taxon>
        <taxon>Catenovulum</taxon>
    </lineage>
</organism>
<protein>
    <recommendedName>
        <fullName evidence="9">TRAP transporter small permease protein</fullName>
    </recommendedName>
</protein>
<sequence length="195" mass="22452">MTDYKTSNSSNEPQNRAASAQIDFQHEDDTVFNYADYKFEDWIAFILFWILAVTVFSQFISRYVFSAPLGWTEEVARYQLICLGFMGGCIGVRRNTHIFVALFHRWMPTKLSTLLYQTIAVFNVIFITALAYFAWQIIPLLHIHKMASIPLPISVLYGVIFASLLIMLARSYQYLFNIISNPTQTINQDSTTSCD</sequence>
<evidence type="ECO:0000256" key="3">
    <source>
        <dbReference type="ARBA" id="ARBA00022475"/>
    </source>
</evidence>
<evidence type="ECO:0000256" key="7">
    <source>
        <dbReference type="ARBA" id="ARBA00023136"/>
    </source>
</evidence>
<comment type="subcellular location">
    <subcellularLocation>
        <location evidence="1 9">Cell inner membrane</location>
        <topology evidence="1 9">Multi-pass membrane protein</topology>
    </subcellularLocation>
</comment>
<evidence type="ECO:0000256" key="1">
    <source>
        <dbReference type="ARBA" id="ARBA00004429"/>
    </source>
</evidence>
<feature type="transmembrane region" description="Helical" evidence="9">
    <location>
        <begin position="114"/>
        <end position="135"/>
    </location>
</feature>
<keyword evidence="2 9" id="KW-0813">Transport</keyword>
<dbReference type="PANTHER" id="PTHR35011:SF11">
    <property type="entry name" value="TRAP TRANSPORTER SMALL PERMEASE PROTEIN"/>
    <property type="match status" value="1"/>
</dbReference>
<evidence type="ECO:0000256" key="9">
    <source>
        <dbReference type="RuleBase" id="RU369079"/>
    </source>
</evidence>
<keyword evidence="7 9" id="KW-0472">Membrane</keyword>
<feature type="domain" description="Tripartite ATP-independent periplasmic transporters DctQ component" evidence="10">
    <location>
        <begin position="52"/>
        <end position="177"/>
    </location>
</feature>
<dbReference type="RefSeq" id="WP_350401373.1">
    <property type="nucleotide sequence ID" value="NZ_JBELOE010000150.1"/>
</dbReference>
<feature type="transmembrane region" description="Helical" evidence="9">
    <location>
        <begin position="76"/>
        <end position="93"/>
    </location>
</feature>
<name>A0ABV1RFU0_9ALTE</name>
<keyword evidence="12" id="KW-1185">Reference proteome</keyword>
<evidence type="ECO:0000259" key="10">
    <source>
        <dbReference type="Pfam" id="PF04290"/>
    </source>
</evidence>
<dbReference type="Proteomes" id="UP001467690">
    <property type="component" value="Unassembled WGS sequence"/>
</dbReference>
<keyword evidence="3" id="KW-1003">Cell membrane</keyword>
<evidence type="ECO:0000313" key="12">
    <source>
        <dbReference type="Proteomes" id="UP001467690"/>
    </source>
</evidence>
<comment type="function">
    <text evidence="9">Part of the tripartite ATP-independent periplasmic (TRAP) transport system.</text>
</comment>
<dbReference type="PANTHER" id="PTHR35011">
    <property type="entry name" value="2,3-DIKETO-L-GULONATE TRAP TRANSPORTER SMALL PERMEASE PROTEIN YIAM"/>
    <property type="match status" value="1"/>
</dbReference>
<comment type="subunit">
    <text evidence="9">The complex comprises the extracytoplasmic solute receptor protein and the two transmembrane proteins.</text>
</comment>
<feature type="transmembrane region" description="Helical" evidence="9">
    <location>
        <begin position="147"/>
        <end position="169"/>
    </location>
</feature>
<dbReference type="EMBL" id="JBELOE010000150">
    <property type="protein sequence ID" value="MER2491785.1"/>
    <property type="molecule type" value="Genomic_DNA"/>
</dbReference>